<organism evidence="1 2">
    <name type="scientific">Komagataeibacter intermedius AF2</name>
    <dbReference type="NCBI Taxonomy" id="1458464"/>
    <lineage>
        <taxon>Bacteria</taxon>
        <taxon>Pseudomonadati</taxon>
        <taxon>Pseudomonadota</taxon>
        <taxon>Alphaproteobacteria</taxon>
        <taxon>Acetobacterales</taxon>
        <taxon>Acetobacteraceae</taxon>
        <taxon>Komagataeibacter</taxon>
    </lineage>
</organism>
<dbReference type="EMBL" id="JUFX02000095">
    <property type="protein sequence ID" value="KPH87844.1"/>
    <property type="molecule type" value="Genomic_DNA"/>
</dbReference>
<accession>A0A0N0MGE8</accession>
<name>A0A0N0MGE8_9PROT</name>
<dbReference type="AlphaFoldDB" id="A0A0N0MGE8"/>
<evidence type="ECO:0000313" key="1">
    <source>
        <dbReference type="EMBL" id="KPH87844.1"/>
    </source>
</evidence>
<protein>
    <submittedName>
        <fullName evidence="1">Uncharacterized protein</fullName>
    </submittedName>
</protein>
<sequence>MGLGTRGNGIEFGRINEIDAVRHGHIKLGMPLGFRVLLAKGHRAKTDFTDPDTGTPEFTLLHVKNLRSGKRGAARA</sequence>
<reference evidence="1 2" key="1">
    <citation type="submission" date="2015-07" db="EMBL/GenBank/DDBJ databases">
        <title>Draft Genome Sequence of Komagataeibacter intermedius Strain AF2, Isolated from Kombucha Tea.</title>
        <authorList>
            <person name="Santos R.A."/>
            <person name="Berretta A.A."/>
            <person name="Barud H.S."/>
            <person name="Ribeiro S.J."/>
            <person name="Gonzalez-Garcia L.N."/>
            <person name="Zucchi T.D."/>
            <person name="Goldman G.H."/>
            <person name="Riano-Pachon D.M."/>
        </authorList>
    </citation>
    <scope>NUCLEOTIDE SEQUENCE [LARGE SCALE GENOMIC DNA]</scope>
    <source>
        <strain evidence="1 2">AF2</strain>
    </source>
</reference>
<gene>
    <name evidence="1" type="ORF">GLUCOINTEAF2_0204049</name>
</gene>
<comment type="caution">
    <text evidence="1">The sequence shown here is derived from an EMBL/GenBank/DDBJ whole genome shotgun (WGS) entry which is preliminary data.</text>
</comment>
<evidence type="ECO:0000313" key="2">
    <source>
        <dbReference type="Proteomes" id="UP000031553"/>
    </source>
</evidence>
<proteinExistence type="predicted"/>
<dbReference type="Proteomes" id="UP000031553">
    <property type="component" value="Unassembled WGS sequence"/>
</dbReference>